<accession>A0A2P2NL41</accession>
<proteinExistence type="predicted"/>
<sequence length="80" mass="9000">MPTKIVIYMSHSSGATRDNPIVGKSSWQMSIMIYNISASFVRADTPEKGSIAQIVDYVIQAMCIIYFKLKPARNSLRMLN</sequence>
<protein>
    <submittedName>
        <fullName evidence="1">Uncharacterized protein</fullName>
    </submittedName>
</protein>
<dbReference type="EMBL" id="GGEC01062728">
    <property type="protein sequence ID" value="MBX43212.1"/>
    <property type="molecule type" value="Transcribed_RNA"/>
</dbReference>
<reference evidence="1" key="1">
    <citation type="submission" date="2018-02" db="EMBL/GenBank/DDBJ databases">
        <title>Rhizophora mucronata_Transcriptome.</title>
        <authorList>
            <person name="Meera S.P."/>
            <person name="Sreeshan A."/>
            <person name="Augustine A."/>
        </authorList>
    </citation>
    <scope>NUCLEOTIDE SEQUENCE</scope>
    <source>
        <tissue evidence="1">Leaf</tissue>
    </source>
</reference>
<organism evidence="1">
    <name type="scientific">Rhizophora mucronata</name>
    <name type="common">Asiatic mangrove</name>
    <dbReference type="NCBI Taxonomy" id="61149"/>
    <lineage>
        <taxon>Eukaryota</taxon>
        <taxon>Viridiplantae</taxon>
        <taxon>Streptophyta</taxon>
        <taxon>Embryophyta</taxon>
        <taxon>Tracheophyta</taxon>
        <taxon>Spermatophyta</taxon>
        <taxon>Magnoliopsida</taxon>
        <taxon>eudicotyledons</taxon>
        <taxon>Gunneridae</taxon>
        <taxon>Pentapetalae</taxon>
        <taxon>rosids</taxon>
        <taxon>fabids</taxon>
        <taxon>Malpighiales</taxon>
        <taxon>Rhizophoraceae</taxon>
        <taxon>Rhizophora</taxon>
    </lineage>
</organism>
<name>A0A2P2NL41_RHIMU</name>
<dbReference type="AlphaFoldDB" id="A0A2P2NL41"/>
<evidence type="ECO:0000313" key="1">
    <source>
        <dbReference type="EMBL" id="MBX43212.1"/>
    </source>
</evidence>